<sequence>MESKSIPQFQSSLGFYGIIKESFKTAIRNRKLLVPTLLLVFLTSSQLDVAQKYVLTPVSRDFLLQMSKHSNMVQDFSYSTIDYHIYDGALDDLREILLVKLLFMAVTSIITLVFLIVTVSSTYEAYTAKLLGLKDIMSKIKKSWKRPIVTSFYMTLLSLGLAFFYTISIGISSILAVNSWALMFLGAITLSIPVCYYYVATLWTVSMIVSVLEDGVGGLKAIGRAAELIKGKRLQASLMMVLFSIAYGLVLLIANFLRSYNRTMSAELLITIPFTSGFYCLLKLFMFVVYTVFYHERKTSHDEKEGKGVYIPIAAGEV</sequence>
<keyword evidence="2" id="KW-0418">Kinase</keyword>
<keyword evidence="1" id="KW-0812">Transmembrane</keyword>
<gene>
    <name evidence="2" type="ORF">Tci_041705</name>
</gene>
<organism evidence="2">
    <name type="scientific">Tanacetum cinerariifolium</name>
    <name type="common">Dalmatian daisy</name>
    <name type="synonym">Chrysanthemum cinerariifolium</name>
    <dbReference type="NCBI Taxonomy" id="118510"/>
    <lineage>
        <taxon>Eukaryota</taxon>
        <taxon>Viridiplantae</taxon>
        <taxon>Streptophyta</taxon>
        <taxon>Embryophyta</taxon>
        <taxon>Tracheophyta</taxon>
        <taxon>Spermatophyta</taxon>
        <taxon>Magnoliopsida</taxon>
        <taxon>eudicotyledons</taxon>
        <taxon>Gunneridae</taxon>
        <taxon>Pentapetalae</taxon>
        <taxon>asterids</taxon>
        <taxon>campanulids</taxon>
        <taxon>Asterales</taxon>
        <taxon>Asteraceae</taxon>
        <taxon>Asteroideae</taxon>
        <taxon>Anthemideae</taxon>
        <taxon>Anthemidinae</taxon>
        <taxon>Tanacetum</taxon>
    </lineage>
</organism>
<feature type="transmembrane region" description="Helical" evidence="1">
    <location>
        <begin position="147"/>
        <end position="167"/>
    </location>
</feature>
<evidence type="ECO:0000256" key="1">
    <source>
        <dbReference type="SAM" id="Phobius"/>
    </source>
</evidence>
<accession>A0A6L2M912</accession>
<feature type="transmembrane region" description="Helical" evidence="1">
    <location>
        <begin position="238"/>
        <end position="257"/>
    </location>
</feature>
<reference evidence="2" key="1">
    <citation type="journal article" date="2019" name="Sci. Rep.">
        <title>Draft genome of Tanacetum cinerariifolium, the natural source of mosquito coil.</title>
        <authorList>
            <person name="Yamashiro T."/>
            <person name="Shiraishi A."/>
            <person name="Satake H."/>
            <person name="Nakayama K."/>
        </authorList>
    </citation>
    <scope>NUCLEOTIDE SEQUENCE</scope>
</reference>
<keyword evidence="2" id="KW-0808">Transferase</keyword>
<dbReference type="AlphaFoldDB" id="A0A6L2M912"/>
<proteinExistence type="predicted"/>
<keyword evidence="1" id="KW-1133">Transmembrane helix</keyword>
<feature type="transmembrane region" description="Helical" evidence="1">
    <location>
        <begin position="101"/>
        <end position="126"/>
    </location>
</feature>
<feature type="transmembrane region" description="Helical" evidence="1">
    <location>
        <begin position="179"/>
        <end position="199"/>
    </location>
</feature>
<dbReference type="EMBL" id="BKCJ010005988">
    <property type="protein sequence ID" value="GEU69727.1"/>
    <property type="molecule type" value="Genomic_DNA"/>
</dbReference>
<dbReference type="PANTHER" id="PTHR33133">
    <property type="entry name" value="OS08G0107100 PROTEIN-RELATED"/>
    <property type="match status" value="1"/>
</dbReference>
<evidence type="ECO:0000313" key="2">
    <source>
        <dbReference type="EMBL" id="GEU69727.1"/>
    </source>
</evidence>
<protein>
    <submittedName>
        <fullName evidence="2">Dual specificity protein kinase</fullName>
    </submittedName>
</protein>
<comment type="caution">
    <text evidence="2">The sequence shown here is derived from an EMBL/GenBank/DDBJ whole genome shotgun (WGS) entry which is preliminary data.</text>
</comment>
<name>A0A6L2M912_TANCI</name>
<dbReference type="GO" id="GO:0016301">
    <property type="term" value="F:kinase activity"/>
    <property type="evidence" value="ECO:0007669"/>
    <property type="project" value="UniProtKB-KW"/>
</dbReference>
<feature type="transmembrane region" description="Helical" evidence="1">
    <location>
        <begin position="269"/>
        <end position="294"/>
    </location>
</feature>
<keyword evidence="1" id="KW-0472">Membrane</keyword>
<dbReference type="PANTHER" id="PTHR33133:SF39">
    <property type="entry name" value="ABC TRANSPORTER PERMEASE"/>
    <property type="match status" value="1"/>
</dbReference>